<evidence type="ECO:0000259" key="3">
    <source>
        <dbReference type="Pfam" id="PF14257"/>
    </source>
</evidence>
<feature type="coiled-coil region" evidence="1">
    <location>
        <begin position="171"/>
        <end position="208"/>
    </location>
</feature>
<reference evidence="4 6" key="1">
    <citation type="submission" date="2020-06" db="EMBL/GenBank/DDBJ databases">
        <title>Anoxygenic phototrophic Chloroflexota member uses a Type I reaction center.</title>
        <authorList>
            <person name="Tsuji J.M."/>
            <person name="Shaw N.A."/>
            <person name="Nagashima S."/>
            <person name="Venkiteswaran J."/>
            <person name="Schiff S.L."/>
            <person name="Hanada S."/>
            <person name="Tank M."/>
            <person name="Neufeld J.D."/>
        </authorList>
    </citation>
    <scope>NUCLEOTIDE SEQUENCE [LARGE SCALE GENOMIC DNA]</scope>
    <source>
        <strain evidence="4">L227-S17</strain>
    </source>
</reference>
<evidence type="ECO:0000256" key="1">
    <source>
        <dbReference type="SAM" id="Coils"/>
    </source>
</evidence>
<feature type="transmembrane region" description="Helical" evidence="2">
    <location>
        <begin position="287"/>
        <end position="305"/>
    </location>
</feature>
<reference evidence="5" key="2">
    <citation type="journal article" date="2024" name="Nature">
        <title>Anoxygenic phototroph of the Chloroflexota uses a type I reaction centre.</title>
        <authorList>
            <person name="Tsuji J.M."/>
            <person name="Shaw N.A."/>
            <person name="Nagashima S."/>
            <person name="Venkiteswaran J.J."/>
            <person name="Schiff S.L."/>
            <person name="Watanabe T."/>
            <person name="Fukui M."/>
            <person name="Hanada S."/>
            <person name="Tank M."/>
            <person name="Neufeld J.D."/>
        </authorList>
    </citation>
    <scope>NUCLEOTIDE SEQUENCE</scope>
    <source>
        <strain evidence="5">L227-S17</strain>
    </source>
</reference>
<dbReference type="RefSeq" id="WP_341468732.1">
    <property type="nucleotide sequence ID" value="NZ_CP128399.1"/>
</dbReference>
<name>A0A8T7LSG5_9CHLR</name>
<sequence>MKSSSFFSSHRRLFLFGSIALLVLLVGSVAIGIMASPRVGNVFDEVSSGIGYAPQPTAAAAGSAAKAPAQDYASGSTSTSSGSYNIGTSTDKMIIRNATLNVTVENMEKTLADIRALVAQQQGTIFSSNTTVRNEQTYATLVLQIPSGAFDETMTRLRALAYKVDSENTTSQDVTEEYVDLDSQMRNLKATEAQLLDLLKKATNVNETLTVQRELTNVRGEIERRQGRMNYLQKKSDYSLVTLNISPKGAPSTLKVGNNWDFGLILSDAWEGSLRGLQGLATVTVTLAVYGIWLVPLLVLGFYFGRKFYRRFRSLASQQTN</sequence>
<feature type="domain" description="DUF4349" evidence="3">
    <location>
        <begin position="93"/>
        <end position="300"/>
    </location>
</feature>
<keyword evidence="2" id="KW-1133">Transmembrane helix</keyword>
<dbReference type="Proteomes" id="UP000521676">
    <property type="component" value="Unassembled WGS sequence"/>
</dbReference>
<dbReference type="InterPro" id="IPR025645">
    <property type="entry name" value="DUF4349"/>
</dbReference>
<evidence type="ECO:0000313" key="7">
    <source>
        <dbReference type="Proteomes" id="UP001431572"/>
    </source>
</evidence>
<dbReference type="Pfam" id="PF14257">
    <property type="entry name" value="DUF4349"/>
    <property type="match status" value="1"/>
</dbReference>
<dbReference type="AlphaFoldDB" id="A0A8T7LSG5"/>
<gene>
    <name evidence="4" type="ORF">HXX08_03680</name>
    <name evidence="5" type="ORF">OZ401_000084</name>
</gene>
<accession>A0A8T7LSG5</accession>
<dbReference type="EMBL" id="JACATZ010000001">
    <property type="protein sequence ID" value="NWJ44958.1"/>
    <property type="molecule type" value="Genomic_DNA"/>
</dbReference>
<organism evidence="4 6">
    <name type="scientific">Candidatus Chlorohelix allophototropha</name>
    <dbReference type="NCBI Taxonomy" id="3003348"/>
    <lineage>
        <taxon>Bacteria</taxon>
        <taxon>Bacillati</taxon>
        <taxon>Chloroflexota</taxon>
        <taxon>Chloroflexia</taxon>
        <taxon>Candidatus Chloroheliales</taxon>
        <taxon>Candidatus Chloroheliaceae</taxon>
        <taxon>Candidatus Chlorohelix</taxon>
    </lineage>
</organism>
<evidence type="ECO:0000313" key="6">
    <source>
        <dbReference type="Proteomes" id="UP000521676"/>
    </source>
</evidence>
<evidence type="ECO:0000313" key="5">
    <source>
        <dbReference type="EMBL" id="WJW66839.1"/>
    </source>
</evidence>
<keyword evidence="7" id="KW-1185">Reference proteome</keyword>
<evidence type="ECO:0000256" key="2">
    <source>
        <dbReference type="SAM" id="Phobius"/>
    </source>
</evidence>
<dbReference type="Proteomes" id="UP001431572">
    <property type="component" value="Chromosome 1"/>
</dbReference>
<dbReference type="EMBL" id="CP128399">
    <property type="protein sequence ID" value="WJW66839.1"/>
    <property type="molecule type" value="Genomic_DNA"/>
</dbReference>
<keyword evidence="1" id="KW-0175">Coiled coil</keyword>
<protein>
    <submittedName>
        <fullName evidence="4">DUF4349 domain-containing protein</fullName>
    </submittedName>
</protein>
<keyword evidence="2" id="KW-0812">Transmembrane</keyword>
<proteinExistence type="predicted"/>
<evidence type="ECO:0000313" key="4">
    <source>
        <dbReference type="EMBL" id="NWJ44958.1"/>
    </source>
</evidence>
<keyword evidence="2" id="KW-0472">Membrane</keyword>